<organism evidence="3 4">
    <name type="scientific">Trematosphaeria pertusa</name>
    <dbReference type="NCBI Taxonomy" id="390896"/>
    <lineage>
        <taxon>Eukaryota</taxon>
        <taxon>Fungi</taxon>
        <taxon>Dikarya</taxon>
        <taxon>Ascomycota</taxon>
        <taxon>Pezizomycotina</taxon>
        <taxon>Dothideomycetes</taxon>
        <taxon>Pleosporomycetidae</taxon>
        <taxon>Pleosporales</taxon>
        <taxon>Massarineae</taxon>
        <taxon>Trematosphaeriaceae</taxon>
        <taxon>Trematosphaeria</taxon>
    </lineage>
</organism>
<protein>
    <submittedName>
        <fullName evidence="3">Uncharacterized protein</fullName>
    </submittedName>
</protein>
<proteinExistence type="predicted"/>
<accession>A0A6A6INB4</accession>
<feature type="chain" id="PRO_5025515349" evidence="2">
    <location>
        <begin position="21"/>
        <end position="179"/>
    </location>
</feature>
<dbReference type="RefSeq" id="XP_033685977.1">
    <property type="nucleotide sequence ID" value="XM_033833093.1"/>
</dbReference>
<feature type="region of interest" description="Disordered" evidence="1">
    <location>
        <begin position="73"/>
        <end position="92"/>
    </location>
</feature>
<reference evidence="3" key="1">
    <citation type="journal article" date="2020" name="Stud. Mycol.">
        <title>101 Dothideomycetes genomes: a test case for predicting lifestyles and emergence of pathogens.</title>
        <authorList>
            <person name="Haridas S."/>
            <person name="Albert R."/>
            <person name="Binder M."/>
            <person name="Bloem J."/>
            <person name="Labutti K."/>
            <person name="Salamov A."/>
            <person name="Andreopoulos B."/>
            <person name="Baker S."/>
            <person name="Barry K."/>
            <person name="Bills G."/>
            <person name="Bluhm B."/>
            <person name="Cannon C."/>
            <person name="Castanera R."/>
            <person name="Culley D."/>
            <person name="Daum C."/>
            <person name="Ezra D."/>
            <person name="Gonzalez J."/>
            <person name="Henrissat B."/>
            <person name="Kuo A."/>
            <person name="Liang C."/>
            <person name="Lipzen A."/>
            <person name="Lutzoni F."/>
            <person name="Magnuson J."/>
            <person name="Mondo S."/>
            <person name="Nolan M."/>
            <person name="Ohm R."/>
            <person name="Pangilinan J."/>
            <person name="Park H.-J."/>
            <person name="Ramirez L."/>
            <person name="Alfaro M."/>
            <person name="Sun H."/>
            <person name="Tritt A."/>
            <person name="Yoshinaga Y."/>
            <person name="Zwiers L.-H."/>
            <person name="Turgeon B."/>
            <person name="Goodwin S."/>
            <person name="Spatafora J."/>
            <person name="Crous P."/>
            <person name="Grigoriev I."/>
        </authorList>
    </citation>
    <scope>NUCLEOTIDE SEQUENCE</scope>
    <source>
        <strain evidence="3">CBS 122368</strain>
    </source>
</reference>
<evidence type="ECO:0000313" key="4">
    <source>
        <dbReference type="Proteomes" id="UP000800094"/>
    </source>
</evidence>
<name>A0A6A6INB4_9PLEO</name>
<gene>
    <name evidence="3" type="ORF">BU26DRAFT_562934</name>
</gene>
<feature type="signal peptide" evidence="2">
    <location>
        <begin position="1"/>
        <end position="20"/>
    </location>
</feature>
<keyword evidence="2" id="KW-0732">Signal</keyword>
<dbReference type="OrthoDB" id="3783760at2759"/>
<dbReference type="EMBL" id="ML987193">
    <property type="protein sequence ID" value="KAF2250973.1"/>
    <property type="molecule type" value="Genomic_DNA"/>
</dbReference>
<dbReference type="GeneID" id="54586423"/>
<dbReference type="Proteomes" id="UP000800094">
    <property type="component" value="Unassembled WGS sequence"/>
</dbReference>
<sequence>MHLKAIASLVLGVLPFLTTAYPTDTPSTELAAAKAHNIYLVTCVPRKRNNNGNPPSNAQKFTAVAYFKKPLNATDSDSSSDKAPQPDKAALVAQPPEPWEGVKWRVKVWKDKLFSAEISADAAVMTKGGMAGSAALDDEQYVCFKDGETAIRLKGDVKGHCVADYWCAGLDPGKGDDTV</sequence>
<dbReference type="AlphaFoldDB" id="A0A6A6INB4"/>
<evidence type="ECO:0000256" key="2">
    <source>
        <dbReference type="SAM" id="SignalP"/>
    </source>
</evidence>
<evidence type="ECO:0000256" key="1">
    <source>
        <dbReference type="SAM" id="MobiDB-lite"/>
    </source>
</evidence>
<evidence type="ECO:0000313" key="3">
    <source>
        <dbReference type="EMBL" id="KAF2250973.1"/>
    </source>
</evidence>
<keyword evidence="4" id="KW-1185">Reference proteome</keyword>